<gene>
    <name evidence="1" type="ORF">PIB30_067261</name>
</gene>
<reference evidence="1 2" key="1">
    <citation type="journal article" date="2023" name="Plants (Basel)">
        <title>Bridging the Gap: Combining Genomics and Transcriptomics Approaches to Understand Stylosanthes scabra, an Orphan Legume from the Brazilian Caatinga.</title>
        <authorList>
            <person name="Ferreira-Neto J.R.C."/>
            <person name="da Silva M.D."/>
            <person name="Binneck E."/>
            <person name="de Melo N.F."/>
            <person name="da Silva R.H."/>
            <person name="de Melo A.L.T.M."/>
            <person name="Pandolfi V."/>
            <person name="Bustamante F.O."/>
            <person name="Brasileiro-Vidal A.C."/>
            <person name="Benko-Iseppon A.M."/>
        </authorList>
    </citation>
    <scope>NUCLEOTIDE SEQUENCE [LARGE SCALE GENOMIC DNA]</scope>
    <source>
        <tissue evidence="1">Leaves</tissue>
    </source>
</reference>
<evidence type="ECO:0000313" key="2">
    <source>
        <dbReference type="Proteomes" id="UP001341840"/>
    </source>
</evidence>
<sequence>MISSCSDVFPTEYDSCRGSMGEIRLPPRFAYYTPPAHPVACVARISTSLFVHTPLEPDHLPLIPPTFCRGTTGHTGGPDE</sequence>
<dbReference type="Proteomes" id="UP001341840">
    <property type="component" value="Unassembled WGS sequence"/>
</dbReference>
<proteinExistence type="predicted"/>
<comment type="caution">
    <text evidence="1">The sequence shown here is derived from an EMBL/GenBank/DDBJ whole genome shotgun (WGS) entry which is preliminary data.</text>
</comment>
<feature type="non-terminal residue" evidence="1">
    <location>
        <position position="80"/>
    </location>
</feature>
<protein>
    <submittedName>
        <fullName evidence="1">Uncharacterized protein</fullName>
    </submittedName>
</protein>
<accession>A0ABU6UP90</accession>
<name>A0ABU6UP90_9FABA</name>
<evidence type="ECO:0000313" key="1">
    <source>
        <dbReference type="EMBL" id="MED6162110.1"/>
    </source>
</evidence>
<keyword evidence="2" id="KW-1185">Reference proteome</keyword>
<organism evidence="1 2">
    <name type="scientific">Stylosanthes scabra</name>
    <dbReference type="NCBI Taxonomy" id="79078"/>
    <lineage>
        <taxon>Eukaryota</taxon>
        <taxon>Viridiplantae</taxon>
        <taxon>Streptophyta</taxon>
        <taxon>Embryophyta</taxon>
        <taxon>Tracheophyta</taxon>
        <taxon>Spermatophyta</taxon>
        <taxon>Magnoliopsida</taxon>
        <taxon>eudicotyledons</taxon>
        <taxon>Gunneridae</taxon>
        <taxon>Pentapetalae</taxon>
        <taxon>rosids</taxon>
        <taxon>fabids</taxon>
        <taxon>Fabales</taxon>
        <taxon>Fabaceae</taxon>
        <taxon>Papilionoideae</taxon>
        <taxon>50 kb inversion clade</taxon>
        <taxon>dalbergioids sensu lato</taxon>
        <taxon>Dalbergieae</taxon>
        <taxon>Pterocarpus clade</taxon>
        <taxon>Stylosanthes</taxon>
    </lineage>
</organism>
<dbReference type="EMBL" id="JASCZI010121528">
    <property type="protein sequence ID" value="MED6162110.1"/>
    <property type="molecule type" value="Genomic_DNA"/>
</dbReference>